<keyword evidence="5" id="KW-0808">Transferase</keyword>
<dbReference type="PANTHER" id="PTHR45453:SF1">
    <property type="entry name" value="PHOSPHATE REGULON SENSOR PROTEIN PHOR"/>
    <property type="match status" value="1"/>
</dbReference>
<dbReference type="PRINTS" id="PR00344">
    <property type="entry name" value="BCTRLSENSOR"/>
</dbReference>
<dbReference type="Pfam" id="PF00512">
    <property type="entry name" value="HisKA"/>
    <property type="match status" value="1"/>
</dbReference>
<sequence>MSSLRRRLAAHFATQFFFIWLFVLVTMTALLLLLLQYLVNQDLKKTFPNGALENIVTEAKAEPGQGQIEIPVWWRNQLAESGYFLQIVNEKGKVIYAFGSGPARESYTVTELLGMTETGRFQTFRVTTSLDQSRALRPEPLLFMLGTDDSNSERLKTWVESYAEKGKLRPQAIPELERQLDMSREYVQVIDARGKIIQSIGSADQKESYQPLELIAIRSEPGSYSTDVYTHYDQASGNLWILHAEKKGTGYSDQPIMSDVILVLSVAGGALLVMALALAAWHGVRYSQPLLLFTDWFERMGQGRYDEALTEKERKKVFRRDGSIRMRYRLYKEVIGGFYEMAERLAATEKERSRLEKTREEWMTGISHDLRTPLSTIQGFGHLLESGQYTWTDEELQGMGKMIREKGDYMLALLQDFSLAFQLKNQALSFPVGKLEINEFVRRTVLRYVNDVTLAHVSFAFESSPDAIFIKSDAKWLQRVLDNLIWNGIKHNPPGVAITLKTWRDEREAFIAVEDNGVGFDEETKHNLFERYYRGTATEDGTDGTGLGMNIAKAIVLAHKGKIDVESQVGQGTRIVLRFPLEETPMLPEK</sequence>
<dbReference type="GO" id="GO:0016036">
    <property type="term" value="P:cellular response to phosphate starvation"/>
    <property type="evidence" value="ECO:0007669"/>
    <property type="project" value="TreeGrafter"/>
</dbReference>
<dbReference type="SUPFAM" id="SSF47384">
    <property type="entry name" value="Homodimeric domain of signal transducing histidine kinase"/>
    <property type="match status" value="1"/>
</dbReference>
<dbReference type="InterPro" id="IPR036097">
    <property type="entry name" value="HisK_dim/P_sf"/>
</dbReference>
<evidence type="ECO:0000256" key="10">
    <source>
        <dbReference type="SAM" id="Phobius"/>
    </source>
</evidence>
<evidence type="ECO:0000256" key="1">
    <source>
        <dbReference type="ARBA" id="ARBA00000085"/>
    </source>
</evidence>
<dbReference type="EC" id="2.7.13.3" evidence="3"/>
<evidence type="ECO:0000256" key="3">
    <source>
        <dbReference type="ARBA" id="ARBA00012438"/>
    </source>
</evidence>
<dbReference type="EMBL" id="APBN01000002">
    <property type="protein sequence ID" value="EMT53827.1"/>
    <property type="molecule type" value="Genomic_DNA"/>
</dbReference>
<dbReference type="InterPro" id="IPR005467">
    <property type="entry name" value="His_kinase_dom"/>
</dbReference>
<evidence type="ECO:0000256" key="6">
    <source>
        <dbReference type="ARBA" id="ARBA00022741"/>
    </source>
</evidence>
<dbReference type="PATRIC" id="fig|1300222.3.peg.1526"/>
<dbReference type="PANTHER" id="PTHR45453">
    <property type="entry name" value="PHOSPHATE REGULON SENSOR PROTEIN PHOR"/>
    <property type="match status" value="1"/>
</dbReference>
<dbReference type="PROSITE" id="PS50109">
    <property type="entry name" value="HIS_KIN"/>
    <property type="match status" value="1"/>
</dbReference>
<evidence type="ECO:0000256" key="2">
    <source>
        <dbReference type="ARBA" id="ARBA00004651"/>
    </source>
</evidence>
<dbReference type="GO" id="GO:0004721">
    <property type="term" value="F:phosphoprotein phosphatase activity"/>
    <property type="evidence" value="ECO:0007669"/>
    <property type="project" value="TreeGrafter"/>
</dbReference>
<dbReference type="CDD" id="cd00075">
    <property type="entry name" value="HATPase"/>
    <property type="match status" value="1"/>
</dbReference>
<evidence type="ECO:0000313" key="13">
    <source>
        <dbReference type="Proteomes" id="UP000012081"/>
    </source>
</evidence>
<dbReference type="Gene3D" id="1.10.287.130">
    <property type="match status" value="1"/>
</dbReference>
<dbReference type="CDD" id="cd00082">
    <property type="entry name" value="HisKA"/>
    <property type="match status" value="1"/>
</dbReference>
<dbReference type="SMART" id="SM00388">
    <property type="entry name" value="HisKA"/>
    <property type="match status" value="1"/>
</dbReference>
<comment type="subcellular location">
    <subcellularLocation>
        <location evidence="2">Cell membrane</location>
        <topology evidence="2">Multi-pass membrane protein</topology>
    </subcellularLocation>
</comment>
<evidence type="ECO:0000256" key="7">
    <source>
        <dbReference type="ARBA" id="ARBA00022777"/>
    </source>
</evidence>
<name>M8DK44_9BACL</name>
<feature type="transmembrane region" description="Helical" evidence="10">
    <location>
        <begin position="260"/>
        <end position="281"/>
    </location>
</feature>
<dbReference type="GO" id="GO:0005886">
    <property type="term" value="C:plasma membrane"/>
    <property type="evidence" value="ECO:0007669"/>
    <property type="project" value="UniProtKB-SubCell"/>
</dbReference>
<dbReference type="InterPro" id="IPR036890">
    <property type="entry name" value="HATPase_C_sf"/>
</dbReference>
<keyword evidence="13" id="KW-1185">Reference proteome</keyword>
<organism evidence="12 13">
    <name type="scientific">Brevibacillus borstelensis AK1</name>
    <dbReference type="NCBI Taxonomy" id="1300222"/>
    <lineage>
        <taxon>Bacteria</taxon>
        <taxon>Bacillati</taxon>
        <taxon>Bacillota</taxon>
        <taxon>Bacilli</taxon>
        <taxon>Bacillales</taxon>
        <taxon>Paenibacillaceae</taxon>
        <taxon>Brevibacillus</taxon>
    </lineage>
</organism>
<dbReference type="Gene3D" id="3.30.565.10">
    <property type="entry name" value="Histidine kinase-like ATPase, C-terminal domain"/>
    <property type="match status" value="1"/>
</dbReference>
<dbReference type="Proteomes" id="UP000012081">
    <property type="component" value="Unassembled WGS sequence"/>
</dbReference>
<dbReference type="GO" id="GO:0000155">
    <property type="term" value="F:phosphorelay sensor kinase activity"/>
    <property type="evidence" value="ECO:0007669"/>
    <property type="project" value="InterPro"/>
</dbReference>
<dbReference type="InterPro" id="IPR003661">
    <property type="entry name" value="HisK_dim/P_dom"/>
</dbReference>
<keyword evidence="10" id="KW-0812">Transmembrane</keyword>
<dbReference type="FunFam" id="3.30.565.10:FF:000006">
    <property type="entry name" value="Sensor histidine kinase WalK"/>
    <property type="match status" value="1"/>
</dbReference>
<protein>
    <recommendedName>
        <fullName evidence="3">histidine kinase</fullName>
        <ecNumber evidence="3">2.7.13.3</ecNumber>
    </recommendedName>
</protein>
<reference evidence="12 13" key="1">
    <citation type="submission" date="2013-03" db="EMBL/GenBank/DDBJ databases">
        <title>Assembly of a new bacterial strain Brevibacillus borstelensis AK1.</title>
        <authorList>
            <person name="Rajan I."/>
            <person name="PoliReddy D."/>
            <person name="Sugumar T."/>
            <person name="Rathinam K."/>
            <person name="Alqarawi S."/>
            <person name="Khalil A.B."/>
            <person name="Sivakumar N."/>
        </authorList>
    </citation>
    <scope>NUCLEOTIDE SEQUENCE [LARGE SCALE GENOMIC DNA]</scope>
    <source>
        <strain evidence="12 13">AK1</strain>
    </source>
</reference>
<dbReference type="RefSeq" id="WP_003387370.1">
    <property type="nucleotide sequence ID" value="NZ_APBN01000002.1"/>
</dbReference>
<keyword evidence="10" id="KW-0472">Membrane</keyword>
<dbReference type="AlphaFoldDB" id="M8DK44"/>
<dbReference type="Pfam" id="PF02518">
    <property type="entry name" value="HATPase_c"/>
    <property type="match status" value="1"/>
</dbReference>
<dbReference type="SMART" id="SM00387">
    <property type="entry name" value="HATPase_c"/>
    <property type="match status" value="1"/>
</dbReference>
<keyword evidence="4" id="KW-0597">Phosphoprotein</keyword>
<dbReference type="OrthoDB" id="368131at2"/>
<proteinExistence type="predicted"/>
<evidence type="ECO:0000256" key="5">
    <source>
        <dbReference type="ARBA" id="ARBA00022679"/>
    </source>
</evidence>
<accession>M8DK44</accession>
<evidence type="ECO:0000256" key="4">
    <source>
        <dbReference type="ARBA" id="ARBA00022553"/>
    </source>
</evidence>
<dbReference type="InterPro" id="IPR050351">
    <property type="entry name" value="BphY/WalK/GraS-like"/>
</dbReference>
<dbReference type="STRING" id="1300222.I532_07425"/>
<gene>
    <name evidence="12" type="ORF">I532_07425</name>
</gene>
<evidence type="ECO:0000313" key="12">
    <source>
        <dbReference type="EMBL" id="EMT53827.1"/>
    </source>
</evidence>
<keyword evidence="6" id="KW-0547">Nucleotide-binding</keyword>
<dbReference type="GO" id="GO:0005524">
    <property type="term" value="F:ATP binding"/>
    <property type="evidence" value="ECO:0007669"/>
    <property type="project" value="UniProtKB-KW"/>
</dbReference>
<dbReference type="InterPro" id="IPR004358">
    <property type="entry name" value="Sig_transdc_His_kin-like_C"/>
</dbReference>
<evidence type="ECO:0000256" key="9">
    <source>
        <dbReference type="ARBA" id="ARBA00023012"/>
    </source>
</evidence>
<keyword evidence="9" id="KW-0902">Two-component regulatory system</keyword>
<keyword evidence="10" id="KW-1133">Transmembrane helix</keyword>
<evidence type="ECO:0000259" key="11">
    <source>
        <dbReference type="PROSITE" id="PS50109"/>
    </source>
</evidence>
<comment type="caution">
    <text evidence="12">The sequence shown here is derived from an EMBL/GenBank/DDBJ whole genome shotgun (WGS) entry which is preliminary data.</text>
</comment>
<keyword evidence="7 12" id="KW-0418">Kinase</keyword>
<keyword evidence="8" id="KW-0067">ATP-binding</keyword>
<feature type="domain" description="Histidine kinase" evidence="11">
    <location>
        <begin position="365"/>
        <end position="583"/>
    </location>
</feature>
<feature type="transmembrane region" description="Helical" evidence="10">
    <location>
        <begin position="12"/>
        <end position="35"/>
    </location>
</feature>
<evidence type="ECO:0000256" key="8">
    <source>
        <dbReference type="ARBA" id="ARBA00022840"/>
    </source>
</evidence>
<comment type="catalytic activity">
    <reaction evidence="1">
        <text>ATP + protein L-histidine = ADP + protein N-phospho-L-histidine.</text>
        <dbReference type="EC" id="2.7.13.3"/>
    </reaction>
</comment>
<dbReference type="InterPro" id="IPR003594">
    <property type="entry name" value="HATPase_dom"/>
</dbReference>
<dbReference type="SUPFAM" id="SSF55874">
    <property type="entry name" value="ATPase domain of HSP90 chaperone/DNA topoisomerase II/histidine kinase"/>
    <property type="match status" value="1"/>
</dbReference>